<feature type="region of interest" description="Disordered" evidence="1">
    <location>
        <begin position="138"/>
        <end position="158"/>
    </location>
</feature>
<proteinExistence type="predicted"/>
<dbReference type="EMBL" id="FJOG01000011">
    <property type="protein sequence ID" value="CZR58148.1"/>
    <property type="molecule type" value="Genomic_DNA"/>
</dbReference>
<evidence type="ECO:0000313" key="2">
    <source>
        <dbReference type="EMBL" id="CZR58148.1"/>
    </source>
</evidence>
<evidence type="ECO:0008006" key="4">
    <source>
        <dbReference type="Google" id="ProtNLM"/>
    </source>
</evidence>
<evidence type="ECO:0000256" key="1">
    <source>
        <dbReference type="SAM" id="MobiDB-lite"/>
    </source>
</evidence>
<reference evidence="2 3" key="1">
    <citation type="submission" date="2016-03" db="EMBL/GenBank/DDBJ databases">
        <authorList>
            <person name="Ploux O."/>
        </authorList>
    </citation>
    <scope>NUCLEOTIDE SEQUENCE [LARGE SCALE GENOMIC DNA]</scope>
    <source>
        <strain evidence="2 3">UAMH 11012</strain>
    </source>
</reference>
<dbReference type="PANTHER" id="PTHR37844">
    <property type="entry name" value="SER/THR PROTEIN PHOSPHATASE SUPERFAMILY (AFU_ORTHOLOGUE AFUA_1G14840)"/>
    <property type="match status" value="1"/>
</dbReference>
<dbReference type="AlphaFoldDB" id="A0A1L7WZE9"/>
<dbReference type="PANTHER" id="PTHR37844:SF2">
    <property type="entry name" value="SER_THR PROTEIN PHOSPHATASE SUPERFAMILY (AFU_ORTHOLOGUE AFUA_1G14840)"/>
    <property type="match status" value="1"/>
</dbReference>
<evidence type="ECO:0000313" key="3">
    <source>
        <dbReference type="Proteomes" id="UP000184330"/>
    </source>
</evidence>
<dbReference type="OrthoDB" id="3561946at2759"/>
<organism evidence="2 3">
    <name type="scientific">Phialocephala subalpina</name>
    <dbReference type="NCBI Taxonomy" id="576137"/>
    <lineage>
        <taxon>Eukaryota</taxon>
        <taxon>Fungi</taxon>
        <taxon>Dikarya</taxon>
        <taxon>Ascomycota</taxon>
        <taxon>Pezizomycotina</taxon>
        <taxon>Leotiomycetes</taxon>
        <taxon>Helotiales</taxon>
        <taxon>Mollisiaceae</taxon>
        <taxon>Phialocephala</taxon>
        <taxon>Phialocephala fortinii species complex</taxon>
    </lineage>
</organism>
<dbReference type="Proteomes" id="UP000184330">
    <property type="component" value="Unassembled WGS sequence"/>
</dbReference>
<sequence length="158" mass="17795">MATSCTFQVAPDLHLERRTGEYTKQMITKRASYLLPGDTGSVNQKQSRYSVLEKDSYDMELDGYKITILGCTMWSDIRLTDNKGASDGGLILGNGQVSHRRRFVESVAWIRGKVQKVRIEKPDHKILIMTHHAPTIRGSGPYGLDQAGERWSTPRSNI</sequence>
<name>A0A1L7WZE9_9HELO</name>
<gene>
    <name evidence="2" type="ORF">PAC_08039</name>
</gene>
<keyword evidence="3" id="KW-1185">Reference proteome</keyword>
<accession>A0A1L7WZE9</accession>
<protein>
    <recommendedName>
        <fullName evidence="4">Calcineurin-like phosphoesterase domain-containing protein</fullName>
    </recommendedName>
</protein>